<organism evidence="7 8">
    <name type="scientific">Pseudonocardia ailaonensis</name>
    <dbReference type="NCBI Taxonomy" id="367279"/>
    <lineage>
        <taxon>Bacteria</taxon>
        <taxon>Bacillati</taxon>
        <taxon>Actinomycetota</taxon>
        <taxon>Actinomycetes</taxon>
        <taxon>Pseudonocardiales</taxon>
        <taxon>Pseudonocardiaceae</taxon>
        <taxon>Pseudonocardia</taxon>
    </lineage>
</organism>
<keyword evidence="3 6" id="KW-0812">Transmembrane</keyword>
<evidence type="ECO:0000256" key="2">
    <source>
        <dbReference type="ARBA" id="ARBA00008333"/>
    </source>
</evidence>
<feature type="transmembrane region" description="Helical" evidence="6">
    <location>
        <begin position="146"/>
        <end position="167"/>
    </location>
</feature>
<dbReference type="NCBIfam" id="NF041756">
    <property type="entry name" value="EfeU"/>
    <property type="match status" value="1"/>
</dbReference>
<feature type="transmembrane region" description="Helical" evidence="6">
    <location>
        <begin position="116"/>
        <end position="140"/>
    </location>
</feature>
<sequence length="283" mass="29797">MLPTFVIGLREGLEAALIVGIVAAFLVAQGRRDALRQVWIGVAAAVVICVVVGVVLEIVTAELPQAGQEGLETVIGLFAVAMVTYMILWMHRHARGMKAELEGAASEALARGSARALVVMAFLAVLREGFETAVFLLAAFQASTSPLLAGGGALLGVLVAVGIGWGIYRGGVRLDMARFFRVTGVVLVIVAAGLLMTAAHTAHEAGWVNVGQQRALDLSHVVLPGTPVSSLLTGVLGIQPFPTVLEVVVWLVYAVPMLLICLWPRRRRSRPATVRSVPSGEAA</sequence>
<dbReference type="Proteomes" id="UP001500449">
    <property type="component" value="Unassembled WGS sequence"/>
</dbReference>
<dbReference type="PANTHER" id="PTHR31632">
    <property type="entry name" value="IRON TRANSPORTER FTH1"/>
    <property type="match status" value="1"/>
</dbReference>
<evidence type="ECO:0000256" key="1">
    <source>
        <dbReference type="ARBA" id="ARBA00004141"/>
    </source>
</evidence>
<feature type="transmembrane region" description="Helical" evidence="6">
    <location>
        <begin position="73"/>
        <end position="90"/>
    </location>
</feature>
<keyword evidence="8" id="KW-1185">Reference proteome</keyword>
<evidence type="ECO:0000256" key="6">
    <source>
        <dbReference type="SAM" id="Phobius"/>
    </source>
</evidence>
<dbReference type="RefSeq" id="WP_344415039.1">
    <property type="nucleotide sequence ID" value="NZ_BAAAQK010000005.1"/>
</dbReference>
<keyword evidence="4 6" id="KW-1133">Transmembrane helix</keyword>
<comment type="subcellular location">
    <subcellularLocation>
        <location evidence="1">Membrane</location>
        <topology evidence="1">Multi-pass membrane protein</topology>
    </subcellularLocation>
</comment>
<feature type="transmembrane region" description="Helical" evidence="6">
    <location>
        <begin position="179"/>
        <end position="199"/>
    </location>
</feature>
<keyword evidence="5 6" id="KW-0472">Membrane</keyword>
<dbReference type="InterPro" id="IPR004923">
    <property type="entry name" value="FTR1/Fip1/EfeU"/>
</dbReference>
<evidence type="ECO:0000256" key="5">
    <source>
        <dbReference type="ARBA" id="ARBA00023136"/>
    </source>
</evidence>
<evidence type="ECO:0000256" key="3">
    <source>
        <dbReference type="ARBA" id="ARBA00022692"/>
    </source>
</evidence>
<reference evidence="7 8" key="1">
    <citation type="journal article" date="2019" name="Int. J. Syst. Evol. Microbiol.">
        <title>The Global Catalogue of Microorganisms (GCM) 10K type strain sequencing project: providing services to taxonomists for standard genome sequencing and annotation.</title>
        <authorList>
            <consortium name="The Broad Institute Genomics Platform"/>
            <consortium name="The Broad Institute Genome Sequencing Center for Infectious Disease"/>
            <person name="Wu L."/>
            <person name="Ma J."/>
        </authorList>
    </citation>
    <scope>NUCLEOTIDE SEQUENCE [LARGE SCALE GENOMIC DNA]</scope>
    <source>
        <strain evidence="7 8">JCM 16009</strain>
    </source>
</reference>
<evidence type="ECO:0000313" key="8">
    <source>
        <dbReference type="Proteomes" id="UP001500449"/>
    </source>
</evidence>
<dbReference type="PANTHER" id="PTHR31632:SF2">
    <property type="entry name" value="PLASMA MEMBRANE IRON PERMEASE"/>
    <property type="match status" value="1"/>
</dbReference>
<evidence type="ECO:0000313" key="7">
    <source>
        <dbReference type="EMBL" id="GAA1841629.1"/>
    </source>
</evidence>
<feature type="transmembrane region" description="Helical" evidence="6">
    <location>
        <begin position="241"/>
        <end position="263"/>
    </location>
</feature>
<dbReference type="Pfam" id="PF03239">
    <property type="entry name" value="FTR1"/>
    <property type="match status" value="1"/>
</dbReference>
<gene>
    <name evidence="7" type="ORF">GCM10009836_21280</name>
</gene>
<feature type="transmembrane region" description="Helical" evidence="6">
    <location>
        <begin position="12"/>
        <end position="28"/>
    </location>
</feature>
<dbReference type="EMBL" id="BAAAQK010000005">
    <property type="protein sequence ID" value="GAA1841629.1"/>
    <property type="molecule type" value="Genomic_DNA"/>
</dbReference>
<evidence type="ECO:0000256" key="4">
    <source>
        <dbReference type="ARBA" id="ARBA00022989"/>
    </source>
</evidence>
<comment type="similarity">
    <text evidence="2">Belongs to the oxidase-dependent Fe transporter (OFeT) (TC 9.A.10.1) family.</text>
</comment>
<name>A0ABN2MX22_9PSEU</name>
<accession>A0ABN2MX22</accession>
<protein>
    <submittedName>
        <fullName evidence="7">FTR1 family iron permease</fullName>
    </submittedName>
</protein>
<proteinExistence type="inferred from homology"/>
<feature type="transmembrane region" description="Helical" evidence="6">
    <location>
        <begin position="40"/>
        <end position="61"/>
    </location>
</feature>
<comment type="caution">
    <text evidence="7">The sequence shown here is derived from an EMBL/GenBank/DDBJ whole genome shotgun (WGS) entry which is preliminary data.</text>
</comment>